<feature type="transmembrane region" description="Helical" evidence="1">
    <location>
        <begin position="14"/>
        <end position="33"/>
    </location>
</feature>
<keyword evidence="1" id="KW-0812">Transmembrane</keyword>
<accession>A0A1M5W474</accession>
<dbReference type="AlphaFoldDB" id="A0A1M5W474"/>
<organism evidence="2 3">
    <name type="scientific">Wenyingzhuangia marina</name>
    <dbReference type="NCBI Taxonomy" id="1195760"/>
    <lineage>
        <taxon>Bacteria</taxon>
        <taxon>Pseudomonadati</taxon>
        <taxon>Bacteroidota</taxon>
        <taxon>Flavobacteriia</taxon>
        <taxon>Flavobacteriales</taxon>
        <taxon>Flavobacteriaceae</taxon>
        <taxon>Wenyingzhuangia</taxon>
    </lineage>
</organism>
<dbReference type="RefSeq" id="WP_073121403.1">
    <property type="nucleotide sequence ID" value="NZ_BMEN01000004.1"/>
</dbReference>
<sequence>MLLELVDNSYYNKLSLVLLSPLFIVFFMCMVDLTRTKLLFRSLFSNQYFYKYPHDAVSTLSLYQILVFLYVSVVFALFLMFLLYDSEFIYQHFFEAFRGCVYISAGYFFIKYLVSEFLYNFSRRKSHFKQMLVLETSYLAVVLLMVFLLLCYVFLHLDIYNSSRIFVLITALILYFIRFIIIVLNNKNLLSGKILYIILYLCTLEIVPFIYLFKSYTE</sequence>
<proteinExistence type="predicted"/>
<evidence type="ECO:0008006" key="4">
    <source>
        <dbReference type="Google" id="ProtNLM"/>
    </source>
</evidence>
<evidence type="ECO:0000313" key="3">
    <source>
        <dbReference type="Proteomes" id="UP000184109"/>
    </source>
</evidence>
<keyword evidence="1" id="KW-0472">Membrane</keyword>
<feature type="transmembrane region" description="Helical" evidence="1">
    <location>
        <begin position="60"/>
        <end position="84"/>
    </location>
</feature>
<feature type="transmembrane region" description="Helical" evidence="1">
    <location>
        <begin position="131"/>
        <end position="155"/>
    </location>
</feature>
<gene>
    <name evidence="2" type="ORF">SAMN05444281_2179</name>
</gene>
<feature type="transmembrane region" description="Helical" evidence="1">
    <location>
        <begin position="96"/>
        <end position="119"/>
    </location>
</feature>
<evidence type="ECO:0000256" key="1">
    <source>
        <dbReference type="SAM" id="Phobius"/>
    </source>
</evidence>
<dbReference type="EMBL" id="FQXQ01000004">
    <property type="protein sequence ID" value="SHH82003.1"/>
    <property type="molecule type" value="Genomic_DNA"/>
</dbReference>
<evidence type="ECO:0000313" key="2">
    <source>
        <dbReference type="EMBL" id="SHH82003.1"/>
    </source>
</evidence>
<dbReference type="InterPro" id="IPR025367">
    <property type="entry name" value="DUF4271"/>
</dbReference>
<feature type="transmembrane region" description="Helical" evidence="1">
    <location>
        <begin position="161"/>
        <end position="182"/>
    </location>
</feature>
<dbReference type="Proteomes" id="UP000184109">
    <property type="component" value="Unassembled WGS sequence"/>
</dbReference>
<dbReference type="Pfam" id="PF14093">
    <property type="entry name" value="DUF4271"/>
    <property type="match status" value="1"/>
</dbReference>
<keyword evidence="1" id="KW-1133">Transmembrane helix</keyword>
<protein>
    <recommendedName>
        <fullName evidence="4">DUF4271 domain-containing protein</fullName>
    </recommendedName>
</protein>
<name>A0A1M5W474_9FLAO</name>
<keyword evidence="3" id="KW-1185">Reference proteome</keyword>
<reference evidence="3" key="1">
    <citation type="submission" date="2016-11" db="EMBL/GenBank/DDBJ databases">
        <authorList>
            <person name="Varghese N."/>
            <person name="Submissions S."/>
        </authorList>
    </citation>
    <scope>NUCLEOTIDE SEQUENCE [LARGE SCALE GENOMIC DNA]</scope>
    <source>
        <strain evidence="3">DSM 100572</strain>
    </source>
</reference>
<dbReference type="STRING" id="1195760.SAMN05444281_2179"/>
<feature type="transmembrane region" description="Helical" evidence="1">
    <location>
        <begin position="194"/>
        <end position="213"/>
    </location>
</feature>